<dbReference type="SUPFAM" id="SSF55729">
    <property type="entry name" value="Acyl-CoA N-acyltransferases (Nat)"/>
    <property type="match status" value="1"/>
</dbReference>
<proteinExistence type="predicted"/>
<comment type="caution">
    <text evidence="2">The sequence shown here is derived from an EMBL/GenBank/DDBJ whole genome shotgun (WGS) entry which is preliminary data.</text>
</comment>
<dbReference type="Gene3D" id="3.40.630.30">
    <property type="match status" value="1"/>
</dbReference>
<feature type="domain" description="N-acetyltransferase" evidence="1">
    <location>
        <begin position="1"/>
        <end position="121"/>
    </location>
</feature>
<protein>
    <recommendedName>
        <fullName evidence="1">N-acetyltransferase domain-containing protein</fullName>
    </recommendedName>
</protein>
<dbReference type="PANTHER" id="PTHR43138:SF1">
    <property type="entry name" value="N-ACETYLTRANSFERASE ACA1"/>
    <property type="match status" value="1"/>
</dbReference>
<dbReference type="Pfam" id="PF13508">
    <property type="entry name" value="Acetyltransf_7"/>
    <property type="match status" value="1"/>
</dbReference>
<dbReference type="Proteomes" id="UP000179270">
    <property type="component" value="Unassembled WGS sequence"/>
</dbReference>
<gene>
    <name evidence="2" type="ORF">A3A74_06860</name>
</gene>
<dbReference type="GO" id="GO:0016747">
    <property type="term" value="F:acyltransferase activity, transferring groups other than amino-acyl groups"/>
    <property type="evidence" value="ECO:0007669"/>
    <property type="project" value="InterPro"/>
</dbReference>
<evidence type="ECO:0000313" key="2">
    <source>
        <dbReference type="EMBL" id="OGK40010.1"/>
    </source>
</evidence>
<dbReference type="PANTHER" id="PTHR43138">
    <property type="entry name" value="ACETYLTRANSFERASE, GNAT FAMILY"/>
    <property type="match status" value="1"/>
</dbReference>
<accession>A0A1F7I9H0</accession>
<dbReference type="InterPro" id="IPR052742">
    <property type="entry name" value="Mito_N-acetyltransferase"/>
</dbReference>
<evidence type="ECO:0000259" key="1">
    <source>
        <dbReference type="PROSITE" id="PS51186"/>
    </source>
</evidence>
<organism evidence="2 3">
    <name type="scientific">Candidatus Roizmanbacteria bacterium RIFCSPLOWO2_01_FULL_35_13</name>
    <dbReference type="NCBI Taxonomy" id="1802055"/>
    <lineage>
        <taxon>Bacteria</taxon>
        <taxon>Candidatus Roizmaniibacteriota</taxon>
    </lineage>
</organism>
<dbReference type="STRING" id="1802055.A3A74_06860"/>
<dbReference type="PROSITE" id="PS51186">
    <property type="entry name" value="GNAT"/>
    <property type="match status" value="1"/>
</dbReference>
<dbReference type="InterPro" id="IPR016181">
    <property type="entry name" value="Acyl_CoA_acyltransferase"/>
</dbReference>
<evidence type="ECO:0000313" key="3">
    <source>
        <dbReference type="Proteomes" id="UP000179270"/>
    </source>
</evidence>
<dbReference type="CDD" id="cd04301">
    <property type="entry name" value="NAT_SF"/>
    <property type="match status" value="1"/>
</dbReference>
<reference evidence="2 3" key="1">
    <citation type="journal article" date="2016" name="Nat. Commun.">
        <title>Thousands of microbial genomes shed light on interconnected biogeochemical processes in an aquifer system.</title>
        <authorList>
            <person name="Anantharaman K."/>
            <person name="Brown C.T."/>
            <person name="Hug L.A."/>
            <person name="Sharon I."/>
            <person name="Castelle C.J."/>
            <person name="Probst A.J."/>
            <person name="Thomas B.C."/>
            <person name="Singh A."/>
            <person name="Wilkins M.J."/>
            <person name="Karaoz U."/>
            <person name="Brodie E.L."/>
            <person name="Williams K.H."/>
            <person name="Hubbard S.S."/>
            <person name="Banfield J.F."/>
        </authorList>
    </citation>
    <scope>NUCLEOTIDE SEQUENCE [LARGE SCALE GENOMIC DNA]</scope>
</reference>
<name>A0A1F7I9H0_9BACT</name>
<dbReference type="AlphaFoldDB" id="A0A1F7I9H0"/>
<dbReference type="InterPro" id="IPR000182">
    <property type="entry name" value="GNAT_dom"/>
</dbReference>
<sequence length="121" mass="14071">MKKIEKNLAVKLLTFYKRQLIAISDIRPLDNIESHIGSFGITVANEYRSQGIGKLLTELVLTEAKNNLKQIRIVRLGVFANNPIAKIMYEKFGFKEYGNLPEGIKHKDKYIDHIYMYKKIR</sequence>
<dbReference type="EMBL" id="MGAF01000039">
    <property type="protein sequence ID" value="OGK40010.1"/>
    <property type="molecule type" value="Genomic_DNA"/>
</dbReference>